<evidence type="ECO:0000313" key="2">
    <source>
        <dbReference type="Proteomes" id="UP000027138"/>
    </source>
</evidence>
<evidence type="ECO:0000313" key="1">
    <source>
        <dbReference type="EMBL" id="KDP35286.1"/>
    </source>
</evidence>
<dbReference type="AlphaFoldDB" id="A0A067KGE8"/>
<gene>
    <name evidence="1" type="ORF">JCGZ_09445</name>
</gene>
<accession>A0A067KGE8</accession>
<reference evidence="1 2" key="1">
    <citation type="journal article" date="2014" name="PLoS ONE">
        <title>Global Analysis of Gene Expression Profiles in Physic Nut (Jatropha curcas L.) Seedlings Exposed to Salt Stress.</title>
        <authorList>
            <person name="Zhang L."/>
            <person name="Zhang C."/>
            <person name="Wu P."/>
            <person name="Chen Y."/>
            <person name="Li M."/>
            <person name="Jiang H."/>
            <person name="Wu G."/>
        </authorList>
    </citation>
    <scope>NUCLEOTIDE SEQUENCE [LARGE SCALE GENOMIC DNA]</scope>
    <source>
        <strain evidence="2">cv. GZQX0401</strain>
        <tissue evidence="1">Young leaves</tissue>
    </source>
</reference>
<name>A0A067KGE8_JATCU</name>
<organism evidence="1 2">
    <name type="scientific">Jatropha curcas</name>
    <name type="common">Barbados nut</name>
    <dbReference type="NCBI Taxonomy" id="180498"/>
    <lineage>
        <taxon>Eukaryota</taxon>
        <taxon>Viridiplantae</taxon>
        <taxon>Streptophyta</taxon>
        <taxon>Embryophyta</taxon>
        <taxon>Tracheophyta</taxon>
        <taxon>Spermatophyta</taxon>
        <taxon>Magnoliopsida</taxon>
        <taxon>eudicotyledons</taxon>
        <taxon>Gunneridae</taxon>
        <taxon>Pentapetalae</taxon>
        <taxon>rosids</taxon>
        <taxon>fabids</taxon>
        <taxon>Malpighiales</taxon>
        <taxon>Euphorbiaceae</taxon>
        <taxon>Crotonoideae</taxon>
        <taxon>Jatropheae</taxon>
        <taxon>Jatropha</taxon>
    </lineage>
</organism>
<proteinExistence type="predicted"/>
<keyword evidence="2" id="KW-1185">Reference proteome</keyword>
<dbReference type="EMBL" id="KK914490">
    <property type="protein sequence ID" value="KDP35286.1"/>
    <property type="molecule type" value="Genomic_DNA"/>
</dbReference>
<dbReference type="Proteomes" id="UP000027138">
    <property type="component" value="Unassembled WGS sequence"/>
</dbReference>
<sequence>MRARWRTTHLVPLAEFPASSHANGALTTRIGAVSFNSPGSSISSEISPFSTPVRMERGRERFPVDL</sequence>
<protein>
    <submittedName>
        <fullName evidence="1">Uncharacterized protein</fullName>
    </submittedName>
</protein>